<keyword evidence="5 9" id="KW-0436">Ligase</keyword>
<dbReference type="InterPro" id="IPR045851">
    <property type="entry name" value="AMP-bd_C_sf"/>
</dbReference>
<dbReference type="PANTHER" id="PTHR43439">
    <property type="entry name" value="PHENYLACETATE-COENZYME A LIGASE"/>
    <property type="match status" value="1"/>
</dbReference>
<evidence type="ECO:0000256" key="3">
    <source>
        <dbReference type="ARBA" id="ARBA00022450"/>
    </source>
</evidence>
<dbReference type="GO" id="GO:0000166">
    <property type="term" value="F:nucleotide binding"/>
    <property type="evidence" value="ECO:0007669"/>
    <property type="project" value="UniProtKB-KW"/>
</dbReference>
<dbReference type="CDD" id="cd05913">
    <property type="entry name" value="PaaK"/>
    <property type="match status" value="1"/>
</dbReference>
<evidence type="ECO:0000313" key="9">
    <source>
        <dbReference type="EMBL" id="WAI02588.1"/>
    </source>
</evidence>
<protein>
    <submittedName>
        <fullName evidence="9">Phenylacetate--CoA ligase</fullName>
    </submittedName>
</protein>
<dbReference type="FunFam" id="3.40.50.12780:FF:000016">
    <property type="entry name" value="Phenylacetate-coenzyme A ligase"/>
    <property type="match status" value="1"/>
</dbReference>
<dbReference type="GeneID" id="76835242"/>
<dbReference type="SUPFAM" id="SSF56801">
    <property type="entry name" value="Acetyl-CoA synthetase-like"/>
    <property type="match status" value="1"/>
</dbReference>
<organism evidence="9 10">
    <name type="scientific">Methanogenium organophilum</name>
    <dbReference type="NCBI Taxonomy" id="2199"/>
    <lineage>
        <taxon>Archaea</taxon>
        <taxon>Methanobacteriati</taxon>
        <taxon>Methanobacteriota</taxon>
        <taxon>Stenosarchaea group</taxon>
        <taxon>Methanomicrobia</taxon>
        <taxon>Methanomicrobiales</taxon>
        <taxon>Methanomicrobiaceae</taxon>
        <taxon>Methanogenium</taxon>
    </lineage>
</organism>
<accession>A0A9X9T8L1</accession>
<dbReference type="InterPro" id="IPR051414">
    <property type="entry name" value="Adenylate-forming_Reductase"/>
</dbReference>
<dbReference type="InterPro" id="IPR028154">
    <property type="entry name" value="AMP-dep_Lig_C"/>
</dbReference>
<dbReference type="Gene3D" id="3.40.50.12780">
    <property type="entry name" value="N-terminal domain of ligase-like"/>
    <property type="match status" value="1"/>
</dbReference>
<keyword evidence="3" id="KW-0596">Phosphopantetheine</keyword>
<dbReference type="RefSeq" id="WP_268187890.1">
    <property type="nucleotide sequence ID" value="NZ_CP113361.1"/>
</dbReference>
<evidence type="ECO:0000259" key="8">
    <source>
        <dbReference type="Pfam" id="PF14535"/>
    </source>
</evidence>
<name>A0A9X9T8L1_METOG</name>
<dbReference type="AlphaFoldDB" id="A0A9X9T8L1"/>
<comment type="subunit">
    <text evidence="2">Monomer.</text>
</comment>
<dbReference type="KEGG" id="mou:OU421_09030"/>
<keyword evidence="6" id="KW-0547">Nucleotide-binding</keyword>
<evidence type="ECO:0000259" key="7">
    <source>
        <dbReference type="Pfam" id="PF00501"/>
    </source>
</evidence>
<dbReference type="GO" id="GO:0047475">
    <property type="term" value="F:phenylacetate-CoA ligase activity"/>
    <property type="evidence" value="ECO:0007669"/>
    <property type="project" value="InterPro"/>
</dbReference>
<feature type="domain" description="AMP-dependent ligase C-terminal" evidence="8">
    <location>
        <begin position="331"/>
        <end position="427"/>
    </location>
</feature>
<dbReference type="PANTHER" id="PTHR43439:SF2">
    <property type="entry name" value="ENZYME, PUTATIVE (JCVI)-RELATED"/>
    <property type="match status" value="1"/>
</dbReference>
<evidence type="ECO:0000256" key="6">
    <source>
        <dbReference type="ARBA" id="ARBA00022741"/>
    </source>
</evidence>
<feature type="domain" description="AMP-dependent synthetase/ligase" evidence="7">
    <location>
        <begin position="79"/>
        <end position="282"/>
    </location>
</feature>
<dbReference type="Proteomes" id="UP001163096">
    <property type="component" value="Chromosome"/>
</dbReference>
<dbReference type="PIRSF" id="PIRSF006444">
    <property type="entry name" value="PaaK"/>
    <property type="match status" value="1"/>
</dbReference>
<dbReference type="EMBL" id="CP113361">
    <property type="protein sequence ID" value="WAI02588.1"/>
    <property type="molecule type" value="Genomic_DNA"/>
</dbReference>
<evidence type="ECO:0000256" key="4">
    <source>
        <dbReference type="ARBA" id="ARBA00022553"/>
    </source>
</evidence>
<dbReference type="InterPro" id="IPR000873">
    <property type="entry name" value="AMP-dep_synth/lig_dom"/>
</dbReference>
<evidence type="ECO:0000313" key="10">
    <source>
        <dbReference type="Proteomes" id="UP001163096"/>
    </source>
</evidence>
<dbReference type="Pfam" id="PF00501">
    <property type="entry name" value="AMP-binding"/>
    <property type="match status" value="1"/>
</dbReference>
<keyword evidence="10" id="KW-1185">Reference proteome</keyword>
<dbReference type="Pfam" id="PF14535">
    <property type="entry name" value="AMP-binding_C_2"/>
    <property type="match status" value="1"/>
</dbReference>
<dbReference type="InterPro" id="IPR042099">
    <property type="entry name" value="ANL_N_sf"/>
</dbReference>
<evidence type="ECO:0000256" key="1">
    <source>
        <dbReference type="ARBA" id="ARBA00005211"/>
    </source>
</evidence>
<keyword evidence="4" id="KW-0597">Phosphoprotein</keyword>
<gene>
    <name evidence="9" type="ORF">OU421_09030</name>
</gene>
<evidence type="ECO:0000256" key="5">
    <source>
        <dbReference type="ARBA" id="ARBA00022598"/>
    </source>
</evidence>
<dbReference type="Gene3D" id="3.30.300.30">
    <property type="match status" value="1"/>
</dbReference>
<sequence length="431" mass="48268">MKYWNREMETLKGDALHALQAKRLRKTVEQAEKVPFYQKMLKDVGVGSADISTVEDVQKLPFTKKTDLQGGYPFGFFAVPMKEVVRIHTTSGTTGKPTVVGYTRQDLDHWSELIARNLTMIGLTDEDVFQNAVNYGLFTGGLGFHYGAEKVGMTVIPSATGNTRRQIEMIDDFGVTAIHCTPSYAMHIGEVAEQMGTTLPTLKTGIFGAEPWSDNMRNMLEGKLGVTAYDSYGMSEMYGPGAAFECPERNGLHIWHDMYLAEIIDPQTGEVLGPGERGELVVTPLVKEAMPLLRYRTGDITMFLEEECPCGRGMKIARLHGRSDDMLVIRGINVFPSQIEHVLRSVPEVGDEFLVYVDRVNHLDEMTIEVEMNRSAFKGELEDLTRAQNRIVGALKEALNLRTRVQLVEPDSLPRYEGKAKRVVDRRGNEL</sequence>
<comment type="pathway">
    <text evidence="1">Aromatic compound metabolism.</text>
</comment>
<proteinExistence type="predicted"/>
<dbReference type="InterPro" id="IPR011880">
    <property type="entry name" value="PA_CoA_ligase"/>
</dbReference>
<reference evidence="9" key="1">
    <citation type="submission" date="2022-11" db="EMBL/GenBank/DDBJ databases">
        <title>Complete genome sequence of Methanogenium organophilum DSM 3596.</title>
        <authorList>
            <person name="Chen S.-C."/>
            <person name="Lai S.-J."/>
            <person name="You Y.-T."/>
        </authorList>
    </citation>
    <scope>NUCLEOTIDE SEQUENCE</scope>
    <source>
        <strain evidence="9">DSM 3596</strain>
    </source>
</reference>
<dbReference type="GO" id="GO:0010124">
    <property type="term" value="P:phenylacetate catabolic process"/>
    <property type="evidence" value="ECO:0007669"/>
    <property type="project" value="InterPro"/>
</dbReference>
<evidence type="ECO:0000256" key="2">
    <source>
        <dbReference type="ARBA" id="ARBA00011245"/>
    </source>
</evidence>